<evidence type="ECO:0000313" key="3">
    <source>
        <dbReference type="Proteomes" id="UP000003688"/>
    </source>
</evidence>
<accession>B9XAI8</accession>
<dbReference type="NCBIfam" id="TIGR02532">
    <property type="entry name" value="IV_pilin_GFxxxE"/>
    <property type="match status" value="1"/>
</dbReference>
<dbReference type="AlphaFoldDB" id="B9XAI8"/>
<proteinExistence type="predicted"/>
<comment type="caution">
    <text evidence="2">The sequence shown here is derived from an EMBL/GenBank/DDBJ whole genome shotgun (WGS) entry which is preliminary data.</text>
</comment>
<keyword evidence="3" id="KW-1185">Reference proteome</keyword>
<sequence>MKFSHLFSSGGSKQRQGAAAFTLIELLVVIAIIAILAALLLPALSSAKKRGQQVNCLNLQKQLALAWTMYTGDNQEQVIGFSTVAGAATPNWRIQPDQVTDTVPAGLTGTEAVKWLIQQGYRKQPLFQYAPNPDIMHCPADFRVKVPNHFTWTSYAGVNGFVGGDTAYQALPGFINKSTQVQHPSERFLWVEECDSQTISVRGITVGDNLRTWDMNSGTPSLDFSDAQWGDSPAAFHGNSSTFNFADGHAEARKWLSGTVVTFANSMNPSKFTITGGTEGNQAQSQAKQDLYYVSKRCPTVLNP</sequence>
<gene>
    <name evidence="2" type="ORF">Cflav_PD5658</name>
</gene>
<evidence type="ECO:0000313" key="2">
    <source>
        <dbReference type="EMBL" id="EEF63023.1"/>
    </source>
</evidence>
<evidence type="ECO:0000256" key="1">
    <source>
        <dbReference type="SAM" id="Phobius"/>
    </source>
</evidence>
<name>B9XAI8_PEDPL</name>
<dbReference type="OrthoDB" id="258730at2"/>
<dbReference type="Gene3D" id="3.30.700.10">
    <property type="entry name" value="Glycoprotein, Type 4 Pilin"/>
    <property type="match status" value="1"/>
</dbReference>
<dbReference type="STRING" id="320771.Cflav_PD5658"/>
<organism evidence="2 3">
    <name type="scientific">Pedosphaera parvula (strain Ellin514)</name>
    <dbReference type="NCBI Taxonomy" id="320771"/>
    <lineage>
        <taxon>Bacteria</taxon>
        <taxon>Pseudomonadati</taxon>
        <taxon>Verrucomicrobiota</taxon>
        <taxon>Pedosphaerae</taxon>
        <taxon>Pedosphaerales</taxon>
        <taxon>Pedosphaeraceae</taxon>
        <taxon>Pedosphaera</taxon>
    </lineage>
</organism>
<dbReference type="PANTHER" id="PTHR30093">
    <property type="entry name" value="GENERAL SECRETION PATHWAY PROTEIN G"/>
    <property type="match status" value="1"/>
</dbReference>
<dbReference type="InterPro" id="IPR045584">
    <property type="entry name" value="Pilin-like"/>
</dbReference>
<keyword evidence="1" id="KW-1133">Transmembrane helix</keyword>
<keyword evidence="1" id="KW-0472">Membrane</keyword>
<protein>
    <recommendedName>
        <fullName evidence="4">Type II secretory pathway pseudopilin PulG-like protein</fullName>
    </recommendedName>
</protein>
<dbReference type="Pfam" id="PF07963">
    <property type="entry name" value="N_methyl"/>
    <property type="match status" value="1"/>
</dbReference>
<reference evidence="2 3" key="1">
    <citation type="journal article" date="2011" name="J. Bacteriol.">
        <title>Genome sequence of 'Pedosphaera parvula' Ellin514, an aerobic Verrucomicrobial isolate from pasture soil.</title>
        <authorList>
            <person name="Kant R."/>
            <person name="van Passel M.W."/>
            <person name="Sangwan P."/>
            <person name="Palva A."/>
            <person name="Lucas S."/>
            <person name="Copeland A."/>
            <person name="Lapidus A."/>
            <person name="Glavina Del Rio T."/>
            <person name="Dalin E."/>
            <person name="Tice H."/>
            <person name="Bruce D."/>
            <person name="Goodwin L."/>
            <person name="Pitluck S."/>
            <person name="Chertkov O."/>
            <person name="Larimer F.W."/>
            <person name="Land M.L."/>
            <person name="Hauser L."/>
            <person name="Brettin T.S."/>
            <person name="Detter J.C."/>
            <person name="Han S."/>
            <person name="de Vos W.M."/>
            <person name="Janssen P.H."/>
            <person name="Smidt H."/>
        </authorList>
    </citation>
    <scope>NUCLEOTIDE SEQUENCE [LARGE SCALE GENOMIC DNA]</scope>
    <source>
        <strain evidence="2 3">Ellin514</strain>
    </source>
</reference>
<keyword evidence="1" id="KW-0812">Transmembrane</keyword>
<dbReference type="EMBL" id="ABOX02000002">
    <property type="protein sequence ID" value="EEF63023.1"/>
    <property type="molecule type" value="Genomic_DNA"/>
</dbReference>
<dbReference type="RefSeq" id="WP_007412836.1">
    <property type="nucleotide sequence ID" value="NZ_ABOX02000002.1"/>
</dbReference>
<dbReference type="InterPro" id="IPR012902">
    <property type="entry name" value="N_methyl_site"/>
</dbReference>
<feature type="transmembrane region" description="Helical" evidence="1">
    <location>
        <begin position="20"/>
        <end position="41"/>
    </location>
</feature>
<dbReference type="Proteomes" id="UP000003688">
    <property type="component" value="Unassembled WGS sequence"/>
</dbReference>
<evidence type="ECO:0008006" key="4">
    <source>
        <dbReference type="Google" id="ProtNLM"/>
    </source>
</evidence>
<dbReference type="SUPFAM" id="SSF54523">
    <property type="entry name" value="Pili subunits"/>
    <property type="match status" value="1"/>
</dbReference>